<dbReference type="AlphaFoldDB" id="A0A5B7GQP1"/>
<feature type="signal peptide" evidence="1">
    <location>
        <begin position="1"/>
        <end position="24"/>
    </location>
</feature>
<evidence type="ECO:0000256" key="1">
    <source>
        <dbReference type="SAM" id="SignalP"/>
    </source>
</evidence>
<dbReference type="PROSITE" id="PS00213">
    <property type="entry name" value="LIPOCALIN"/>
    <property type="match status" value="1"/>
</dbReference>
<dbReference type="GO" id="GO:0006629">
    <property type="term" value="P:lipid metabolic process"/>
    <property type="evidence" value="ECO:0007669"/>
    <property type="project" value="TreeGrafter"/>
</dbReference>
<dbReference type="Proteomes" id="UP000324222">
    <property type="component" value="Unassembled WGS sequence"/>
</dbReference>
<dbReference type="PANTHER" id="PTHR10612">
    <property type="entry name" value="APOLIPOPROTEIN D"/>
    <property type="match status" value="1"/>
</dbReference>
<protein>
    <submittedName>
        <fullName evidence="2">Apolipoprotein D</fullName>
    </submittedName>
</protein>
<dbReference type="GO" id="GO:0005737">
    <property type="term" value="C:cytoplasm"/>
    <property type="evidence" value="ECO:0007669"/>
    <property type="project" value="TreeGrafter"/>
</dbReference>
<dbReference type="PROSITE" id="PS51257">
    <property type="entry name" value="PROKAR_LIPOPROTEIN"/>
    <property type="match status" value="1"/>
</dbReference>
<dbReference type="Gene3D" id="2.40.128.20">
    <property type="match status" value="1"/>
</dbReference>
<keyword evidence="1" id="KW-0732">Signal</keyword>
<dbReference type="EMBL" id="VSRR010016110">
    <property type="protein sequence ID" value="MPC58924.1"/>
    <property type="molecule type" value="Genomic_DNA"/>
</dbReference>
<sequence length="241" mass="26950">MQASGRSVAMAVVVVSVLAATTTAHMMGLGSCKNFEGMQNFDPARFNGTWYVMNKVGTRSDCLVVTYNLMEDDQSFEVKEVRRPPYSDVIPLDFAITNTGSLTPKGDSGKFTVRWNNGIIPFTGTYAIPNTDYENFAIDIECQEFFGFLRRVSATILSRNPEMASAKVEELLDELASQFEIPRNRMNAVDQSNCVEMEANDFNFVVDENGIRSALKELKKIEYLSKLSPEQAAEIVETFEN</sequence>
<dbReference type="GO" id="GO:0000302">
    <property type="term" value="P:response to reactive oxygen species"/>
    <property type="evidence" value="ECO:0007669"/>
    <property type="project" value="TreeGrafter"/>
</dbReference>
<accession>A0A5B7GQP1</accession>
<reference evidence="2 3" key="1">
    <citation type="submission" date="2019-05" db="EMBL/GenBank/DDBJ databases">
        <title>Another draft genome of Portunus trituberculatus and its Hox gene families provides insights of decapod evolution.</title>
        <authorList>
            <person name="Jeong J.-H."/>
            <person name="Song I."/>
            <person name="Kim S."/>
            <person name="Choi T."/>
            <person name="Kim D."/>
            <person name="Ryu S."/>
            <person name="Kim W."/>
        </authorList>
    </citation>
    <scope>NUCLEOTIDE SEQUENCE [LARGE SCALE GENOMIC DNA]</scope>
    <source>
        <tissue evidence="2">Muscle</tissue>
    </source>
</reference>
<dbReference type="PANTHER" id="PTHR10612:SF49">
    <property type="entry name" value="APOLIPOPROTEIN D-LIKE PROTEIN"/>
    <property type="match status" value="1"/>
</dbReference>
<evidence type="ECO:0000313" key="3">
    <source>
        <dbReference type="Proteomes" id="UP000324222"/>
    </source>
</evidence>
<gene>
    <name evidence="2" type="primary">Apod_5</name>
    <name evidence="2" type="ORF">E2C01_052936</name>
</gene>
<comment type="caution">
    <text evidence="2">The sequence shown here is derived from an EMBL/GenBank/DDBJ whole genome shotgun (WGS) entry which is preliminary data.</text>
</comment>
<dbReference type="InterPro" id="IPR012674">
    <property type="entry name" value="Calycin"/>
</dbReference>
<dbReference type="InterPro" id="IPR022272">
    <property type="entry name" value="Lipocalin_CS"/>
</dbReference>
<dbReference type="SUPFAM" id="SSF50814">
    <property type="entry name" value="Lipocalins"/>
    <property type="match status" value="1"/>
</dbReference>
<name>A0A5B7GQP1_PORTR</name>
<organism evidence="2 3">
    <name type="scientific">Portunus trituberculatus</name>
    <name type="common">Swimming crab</name>
    <name type="synonym">Neptunus trituberculatus</name>
    <dbReference type="NCBI Taxonomy" id="210409"/>
    <lineage>
        <taxon>Eukaryota</taxon>
        <taxon>Metazoa</taxon>
        <taxon>Ecdysozoa</taxon>
        <taxon>Arthropoda</taxon>
        <taxon>Crustacea</taxon>
        <taxon>Multicrustacea</taxon>
        <taxon>Malacostraca</taxon>
        <taxon>Eumalacostraca</taxon>
        <taxon>Eucarida</taxon>
        <taxon>Decapoda</taxon>
        <taxon>Pleocyemata</taxon>
        <taxon>Brachyura</taxon>
        <taxon>Eubrachyura</taxon>
        <taxon>Portunoidea</taxon>
        <taxon>Portunidae</taxon>
        <taxon>Portuninae</taxon>
        <taxon>Portunus</taxon>
    </lineage>
</organism>
<keyword evidence="3" id="KW-1185">Reference proteome</keyword>
<feature type="chain" id="PRO_5022950104" evidence="1">
    <location>
        <begin position="25"/>
        <end position="241"/>
    </location>
</feature>
<keyword evidence="2" id="KW-0449">Lipoprotein</keyword>
<dbReference type="OrthoDB" id="6353545at2759"/>
<evidence type="ECO:0000313" key="2">
    <source>
        <dbReference type="EMBL" id="MPC58924.1"/>
    </source>
</evidence>
<proteinExistence type="predicted"/>